<protein>
    <submittedName>
        <fullName evidence="1">Uncharacterized protein</fullName>
    </submittedName>
</protein>
<reference evidence="1" key="1">
    <citation type="submission" date="2020-11" db="EMBL/GenBank/DDBJ databases">
        <authorList>
            <person name="Davenport K.M."/>
            <person name="Bickhart D.M."/>
            <person name="Smith T.P.L."/>
            <person name="Murdoch B.M."/>
            <person name="Rosen B.D."/>
        </authorList>
    </citation>
    <scope>NUCLEOTIDE SEQUENCE [LARGE SCALE GENOMIC DNA]</scope>
    <source>
        <strain evidence="1">OAR_USU_Benz2616</strain>
    </source>
</reference>
<name>A0AC11BQ80_SHEEP</name>
<gene>
    <name evidence="1" type="primary">RBM38</name>
</gene>
<organism evidence="1">
    <name type="scientific">Ovis aries</name>
    <name type="common">Sheep</name>
    <dbReference type="NCBI Taxonomy" id="9940"/>
    <lineage>
        <taxon>Eukaryota</taxon>
        <taxon>Metazoa</taxon>
        <taxon>Chordata</taxon>
        <taxon>Craniata</taxon>
        <taxon>Vertebrata</taxon>
        <taxon>Euteleostomi</taxon>
        <taxon>Mammalia</taxon>
        <taxon>Eutheria</taxon>
        <taxon>Laurasiatheria</taxon>
        <taxon>Artiodactyla</taxon>
        <taxon>Ruminantia</taxon>
        <taxon>Pecora</taxon>
        <taxon>Bovidae</taxon>
        <taxon>Caprinae</taxon>
        <taxon>Ovis</taxon>
    </lineage>
</organism>
<proteinExistence type="predicted"/>
<sequence>MLLQPAPCAPSAGFSRPPAAPGAMHGSQKDTTFTKIFVGGLPYHTTDASLRKYFEGFGDIEEAVVITDRQTGKSRGYGFVTMADRAAAERACKDPNPNIDGRKANVNLAYLGAKPRSLQTGFAISVQQVPPTLIQRTYGVNGGTGCLRDTDEQMETHSVPAGQEVGTPLPPTLKLTHPPCLSIPSRLTVVLTVPSVGNLVSMLALLAGILAAGMARILPFPRPGYVSCADSLCLVWVVLLRCSVHLHPRGPVGCRFPDPIRLGCLLSEAGVSLPVLGEVLGSKLPEPHPQECAGVSGALHRDLLPHVTTAFSLGRGLDSWGSSFFFLIIR</sequence>
<evidence type="ECO:0000313" key="1">
    <source>
        <dbReference type="Ensembl" id="ENSOARP00020018207.2"/>
    </source>
</evidence>
<reference evidence="1" key="2">
    <citation type="submission" date="2025-08" db="UniProtKB">
        <authorList>
            <consortium name="Ensembl"/>
        </authorList>
    </citation>
    <scope>IDENTIFICATION</scope>
</reference>
<reference evidence="1" key="3">
    <citation type="submission" date="2025-09" db="UniProtKB">
        <authorList>
            <consortium name="Ensembl"/>
        </authorList>
    </citation>
    <scope>IDENTIFICATION</scope>
</reference>
<dbReference type="Ensembl" id="ENSOART00020021988.2">
    <property type="protein sequence ID" value="ENSOARP00020018207.2"/>
    <property type="gene ID" value="ENSOARG00020014327.2"/>
</dbReference>
<accession>A0AC11BQ80</accession>